<evidence type="ECO:0000256" key="5">
    <source>
        <dbReference type="ARBA" id="ARBA00023136"/>
    </source>
</evidence>
<name>A0A9P3PQ52_LYOSH</name>
<comment type="similarity">
    <text evidence="2">Belongs to the CCC1 family.</text>
</comment>
<feature type="region of interest" description="Disordered" evidence="6">
    <location>
        <begin position="1"/>
        <end position="37"/>
    </location>
</feature>
<dbReference type="Proteomes" id="UP001063166">
    <property type="component" value="Unassembled WGS sequence"/>
</dbReference>
<evidence type="ECO:0000256" key="1">
    <source>
        <dbReference type="ARBA" id="ARBA00004127"/>
    </source>
</evidence>
<dbReference type="InterPro" id="IPR008217">
    <property type="entry name" value="Ccc1_fam"/>
</dbReference>
<dbReference type="GO" id="GO:0012505">
    <property type="term" value="C:endomembrane system"/>
    <property type="evidence" value="ECO:0007669"/>
    <property type="project" value="UniProtKB-SubCell"/>
</dbReference>
<keyword evidence="9" id="KW-1185">Reference proteome</keyword>
<evidence type="ECO:0000256" key="4">
    <source>
        <dbReference type="ARBA" id="ARBA00022989"/>
    </source>
</evidence>
<evidence type="ECO:0000256" key="2">
    <source>
        <dbReference type="ARBA" id="ARBA00007049"/>
    </source>
</evidence>
<dbReference type="CDD" id="cd02435">
    <property type="entry name" value="CCC1"/>
    <property type="match status" value="1"/>
</dbReference>
<keyword evidence="3 7" id="KW-0812">Transmembrane</keyword>
<dbReference type="OrthoDB" id="73465at2759"/>
<feature type="transmembrane region" description="Helical" evidence="7">
    <location>
        <begin position="302"/>
        <end position="324"/>
    </location>
</feature>
<reference evidence="8" key="1">
    <citation type="submission" date="2022-07" db="EMBL/GenBank/DDBJ databases">
        <title>The genome of Lyophyllum shimeji provides insight into the initial evolution of ectomycorrhizal fungal genome.</title>
        <authorList>
            <person name="Kobayashi Y."/>
            <person name="Shibata T."/>
            <person name="Hirakawa H."/>
            <person name="Shigenobu S."/>
            <person name="Nishiyama T."/>
            <person name="Yamada A."/>
            <person name="Hasebe M."/>
            <person name="Kawaguchi M."/>
        </authorList>
    </citation>
    <scope>NUCLEOTIDE SEQUENCE</scope>
    <source>
        <strain evidence="8">AT787</strain>
    </source>
</reference>
<feature type="compositionally biased region" description="Basic and acidic residues" evidence="6">
    <location>
        <begin position="187"/>
        <end position="199"/>
    </location>
</feature>
<keyword evidence="5 7" id="KW-0472">Membrane</keyword>
<comment type="subcellular location">
    <subcellularLocation>
        <location evidence="1">Endomembrane system</location>
        <topology evidence="1">Multi-pass membrane protein</topology>
    </subcellularLocation>
</comment>
<feature type="region of interest" description="Disordered" evidence="6">
    <location>
        <begin position="187"/>
        <end position="209"/>
    </location>
</feature>
<evidence type="ECO:0000256" key="7">
    <source>
        <dbReference type="SAM" id="Phobius"/>
    </source>
</evidence>
<dbReference type="AlphaFoldDB" id="A0A9P3PQ52"/>
<keyword evidence="4 7" id="KW-1133">Transmembrane helix</keyword>
<dbReference type="EMBL" id="BRPK01000007">
    <property type="protein sequence ID" value="GLB40003.1"/>
    <property type="molecule type" value="Genomic_DNA"/>
</dbReference>
<dbReference type="Pfam" id="PF01988">
    <property type="entry name" value="VIT1"/>
    <property type="match status" value="1"/>
</dbReference>
<dbReference type="GO" id="GO:0030026">
    <property type="term" value="P:intracellular manganese ion homeostasis"/>
    <property type="evidence" value="ECO:0007669"/>
    <property type="project" value="InterPro"/>
</dbReference>
<gene>
    <name evidence="8" type="primary">CCC1</name>
    <name evidence="8" type="ORF">LshimejAT787_0705130</name>
</gene>
<comment type="caution">
    <text evidence="8">The sequence shown here is derived from an EMBL/GenBank/DDBJ whole genome shotgun (WGS) entry which is preliminary data.</text>
</comment>
<dbReference type="GO" id="GO:0005384">
    <property type="term" value="F:manganese ion transmembrane transporter activity"/>
    <property type="evidence" value="ECO:0007669"/>
    <property type="project" value="InterPro"/>
</dbReference>
<organism evidence="8 9">
    <name type="scientific">Lyophyllum shimeji</name>
    <name type="common">Hon-shimeji</name>
    <name type="synonym">Tricholoma shimeji</name>
    <dbReference type="NCBI Taxonomy" id="47721"/>
    <lineage>
        <taxon>Eukaryota</taxon>
        <taxon>Fungi</taxon>
        <taxon>Dikarya</taxon>
        <taxon>Basidiomycota</taxon>
        <taxon>Agaricomycotina</taxon>
        <taxon>Agaricomycetes</taxon>
        <taxon>Agaricomycetidae</taxon>
        <taxon>Agaricales</taxon>
        <taxon>Tricholomatineae</taxon>
        <taxon>Lyophyllaceae</taxon>
        <taxon>Lyophyllum</taxon>
    </lineage>
</organism>
<feature type="transmembrane region" description="Helical" evidence="7">
    <location>
        <begin position="270"/>
        <end position="290"/>
    </location>
</feature>
<evidence type="ECO:0000256" key="3">
    <source>
        <dbReference type="ARBA" id="ARBA00022692"/>
    </source>
</evidence>
<sequence length="329" mass="34337">MSSDGSHPPQLASVPLPSRPAAIPQRPSVWPTTLSRGGSNVSLSTKCARTTREDGICCKELKADERTLIDPDVVRDVIIGLSDGLTVPFALTAGLSSLGESKFVILGGVAELIAGAISMGIGGFLASQSERDHYRYLRQQTAARVLRSCDGEMEREVADVLGPVGVDDKTCRAVALCLKEVEEAGRRNGDANGHGDGDANGHAPPDEETASLRWSKDVGITAFLLKFGQGMEEVPDTRLYISAFTIGMGYLVGGLIPLLPYFFIPRAQIALIYSSIVTGIVLLVFGAIKAHVTGAGVGPAGYVWGACSTLLVGGVAAGAAFGIVKAIEG</sequence>
<accession>A0A9P3PQ52</accession>
<feature type="transmembrane region" description="Helical" evidence="7">
    <location>
        <begin position="239"/>
        <end position="263"/>
    </location>
</feature>
<feature type="transmembrane region" description="Helical" evidence="7">
    <location>
        <begin position="103"/>
        <end position="126"/>
    </location>
</feature>
<dbReference type="PANTHER" id="PTHR31851">
    <property type="entry name" value="FE(2+)/MN(2+) TRANSPORTER PCL1"/>
    <property type="match status" value="1"/>
</dbReference>
<proteinExistence type="inferred from homology"/>
<evidence type="ECO:0000313" key="8">
    <source>
        <dbReference type="EMBL" id="GLB40003.1"/>
    </source>
</evidence>
<evidence type="ECO:0000313" key="9">
    <source>
        <dbReference type="Proteomes" id="UP001063166"/>
    </source>
</evidence>
<protein>
    <submittedName>
        <fullName evidence="8">VIT family protein</fullName>
    </submittedName>
</protein>
<evidence type="ECO:0000256" key="6">
    <source>
        <dbReference type="SAM" id="MobiDB-lite"/>
    </source>
</evidence>